<organism evidence="1 2">
    <name type="scientific">Chaetomium fimeti</name>
    <dbReference type="NCBI Taxonomy" id="1854472"/>
    <lineage>
        <taxon>Eukaryota</taxon>
        <taxon>Fungi</taxon>
        <taxon>Dikarya</taxon>
        <taxon>Ascomycota</taxon>
        <taxon>Pezizomycotina</taxon>
        <taxon>Sordariomycetes</taxon>
        <taxon>Sordariomycetidae</taxon>
        <taxon>Sordariales</taxon>
        <taxon>Chaetomiaceae</taxon>
        <taxon>Chaetomium</taxon>
    </lineage>
</organism>
<dbReference type="Proteomes" id="UP001278766">
    <property type="component" value="Unassembled WGS sequence"/>
</dbReference>
<keyword evidence="2" id="KW-1185">Reference proteome</keyword>
<protein>
    <submittedName>
        <fullName evidence="1">Uncharacterized protein</fullName>
    </submittedName>
</protein>
<dbReference type="GeneID" id="87836826"/>
<dbReference type="AlphaFoldDB" id="A0AAE0H8L9"/>
<reference evidence="1" key="2">
    <citation type="submission" date="2023-06" db="EMBL/GenBank/DDBJ databases">
        <authorList>
            <consortium name="Lawrence Berkeley National Laboratory"/>
            <person name="Haridas S."/>
            <person name="Hensen N."/>
            <person name="Bonometti L."/>
            <person name="Westerberg I."/>
            <person name="Brannstrom I.O."/>
            <person name="Guillou S."/>
            <person name="Cros-Aarteil S."/>
            <person name="Calhoun S."/>
            <person name="Kuo A."/>
            <person name="Mondo S."/>
            <person name="Pangilinan J."/>
            <person name="Riley R."/>
            <person name="Labutti K."/>
            <person name="Andreopoulos B."/>
            <person name="Lipzen A."/>
            <person name="Chen C."/>
            <person name="Yanf M."/>
            <person name="Daum C."/>
            <person name="Ng V."/>
            <person name="Clum A."/>
            <person name="Steindorff A."/>
            <person name="Ohm R."/>
            <person name="Martin F."/>
            <person name="Silar P."/>
            <person name="Natvig D."/>
            <person name="Lalanne C."/>
            <person name="Gautier V."/>
            <person name="Ament-Velasquez S.L."/>
            <person name="Kruys A."/>
            <person name="Hutchinson M.I."/>
            <person name="Powell A.J."/>
            <person name="Barry K."/>
            <person name="Miller A.N."/>
            <person name="Grigoriev I.V."/>
            <person name="Debuchy R."/>
            <person name="Gladieux P."/>
            <person name="Thoren M.H."/>
            <person name="Johannesson H."/>
        </authorList>
    </citation>
    <scope>NUCLEOTIDE SEQUENCE</scope>
    <source>
        <strain evidence="1">CBS 168.71</strain>
    </source>
</reference>
<dbReference type="RefSeq" id="XP_062655469.1">
    <property type="nucleotide sequence ID" value="XM_062799878.1"/>
</dbReference>
<evidence type="ECO:0000313" key="1">
    <source>
        <dbReference type="EMBL" id="KAK3291955.1"/>
    </source>
</evidence>
<name>A0AAE0H8L9_9PEZI</name>
<evidence type="ECO:0000313" key="2">
    <source>
        <dbReference type="Proteomes" id="UP001278766"/>
    </source>
</evidence>
<sequence>MTLPIALVDGEEYLIREVQEMLRPEIEVVHVCIDVDTALTELQPGFAGSHRCPVGSNADLPPDQRRPPRAVLVDARMPVGLELRIGNVAGVPTVRTRPGPPAAGLVADLIRGEVRRLIDEGAIQPE</sequence>
<reference evidence="1" key="1">
    <citation type="journal article" date="2023" name="Mol. Phylogenet. Evol.">
        <title>Genome-scale phylogeny and comparative genomics of the fungal order Sordariales.</title>
        <authorList>
            <person name="Hensen N."/>
            <person name="Bonometti L."/>
            <person name="Westerberg I."/>
            <person name="Brannstrom I.O."/>
            <person name="Guillou S."/>
            <person name="Cros-Aarteil S."/>
            <person name="Calhoun S."/>
            <person name="Haridas S."/>
            <person name="Kuo A."/>
            <person name="Mondo S."/>
            <person name="Pangilinan J."/>
            <person name="Riley R."/>
            <person name="LaButti K."/>
            <person name="Andreopoulos B."/>
            <person name="Lipzen A."/>
            <person name="Chen C."/>
            <person name="Yan M."/>
            <person name="Daum C."/>
            <person name="Ng V."/>
            <person name="Clum A."/>
            <person name="Steindorff A."/>
            <person name="Ohm R.A."/>
            <person name="Martin F."/>
            <person name="Silar P."/>
            <person name="Natvig D.O."/>
            <person name="Lalanne C."/>
            <person name="Gautier V."/>
            <person name="Ament-Velasquez S.L."/>
            <person name="Kruys A."/>
            <person name="Hutchinson M.I."/>
            <person name="Powell A.J."/>
            <person name="Barry K."/>
            <person name="Miller A.N."/>
            <person name="Grigoriev I.V."/>
            <person name="Debuchy R."/>
            <person name="Gladieux P."/>
            <person name="Hiltunen Thoren M."/>
            <person name="Johannesson H."/>
        </authorList>
    </citation>
    <scope>NUCLEOTIDE SEQUENCE</scope>
    <source>
        <strain evidence="1">CBS 168.71</strain>
    </source>
</reference>
<comment type="caution">
    <text evidence="1">The sequence shown here is derived from an EMBL/GenBank/DDBJ whole genome shotgun (WGS) entry which is preliminary data.</text>
</comment>
<gene>
    <name evidence="1" type="ORF">B0H64DRAFT_243371</name>
</gene>
<proteinExistence type="predicted"/>
<accession>A0AAE0H8L9</accession>
<dbReference type="EMBL" id="JAUEPN010000008">
    <property type="protein sequence ID" value="KAK3291955.1"/>
    <property type="molecule type" value="Genomic_DNA"/>
</dbReference>